<keyword evidence="2" id="KW-1185">Reference proteome</keyword>
<reference evidence="1" key="1">
    <citation type="submission" date="2023-04" db="EMBL/GenBank/DDBJ databases">
        <title>A chromosome-level genome assembly of the parasitoid wasp Eretmocerus hayati.</title>
        <authorList>
            <person name="Zhong Y."/>
            <person name="Liu S."/>
            <person name="Liu Y."/>
        </authorList>
    </citation>
    <scope>NUCLEOTIDE SEQUENCE</scope>
    <source>
        <strain evidence="1">ZJU_SS_LIU_2023</strain>
    </source>
</reference>
<accession>A0ACC2NNN6</accession>
<name>A0ACC2NNN6_9HYME</name>
<dbReference type="Proteomes" id="UP001239111">
    <property type="component" value="Chromosome 3"/>
</dbReference>
<gene>
    <name evidence="1" type="ORF">QAD02_004048</name>
</gene>
<evidence type="ECO:0000313" key="1">
    <source>
        <dbReference type="EMBL" id="KAJ8672788.1"/>
    </source>
</evidence>
<dbReference type="EMBL" id="CM056743">
    <property type="protein sequence ID" value="KAJ8672788.1"/>
    <property type="molecule type" value="Genomic_DNA"/>
</dbReference>
<sequence length="253" mass="27898">MQLEGQCRMSDIVPSTSGGLNDLNGSVQENNNTTESTTKALASASDQAVKDISDSNNLKRKPPASTASSDEILSQQTLENDDFHDSESTSEFKQDQGGFITPSYSKKRSNKKPKFNESEKIAPIKRTVDEILLPIKENFKILPSEDHVSFEKVQGFLQKSWEKLVIDDALQDFSDIETTKLIKTIETIHSFSSDSAVKSRLTRLKNKIGIRTTGLPNAVLPNDSDSDDHETPQTHSRGASFSGSINGGSRYKE</sequence>
<evidence type="ECO:0000313" key="2">
    <source>
        <dbReference type="Proteomes" id="UP001239111"/>
    </source>
</evidence>
<proteinExistence type="predicted"/>
<comment type="caution">
    <text evidence="1">The sequence shown here is derived from an EMBL/GenBank/DDBJ whole genome shotgun (WGS) entry which is preliminary data.</text>
</comment>
<protein>
    <submittedName>
        <fullName evidence="1">Uncharacterized protein</fullName>
    </submittedName>
</protein>
<organism evidence="1 2">
    <name type="scientific">Eretmocerus hayati</name>
    <dbReference type="NCBI Taxonomy" id="131215"/>
    <lineage>
        <taxon>Eukaryota</taxon>
        <taxon>Metazoa</taxon>
        <taxon>Ecdysozoa</taxon>
        <taxon>Arthropoda</taxon>
        <taxon>Hexapoda</taxon>
        <taxon>Insecta</taxon>
        <taxon>Pterygota</taxon>
        <taxon>Neoptera</taxon>
        <taxon>Endopterygota</taxon>
        <taxon>Hymenoptera</taxon>
        <taxon>Apocrita</taxon>
        <taxon>Proctotrupomorpha</taxon>
        <taxon>Chalcidoidea</taxon>
        <taxon>Aphelinidae</taxon>
        <taxon>Aphelininae</taxon>
        <taxon>Eretmocerus</taxon>
    </lineage>
</organism>